<gene>
    <name evidence="1" type="ORF">DO83_09980</name>
</gene>
<dbReference type="AlphaFoldDB" id="A0A1Q2C8I9"/>
<protein>
    <submittedName>
        <fullName evidence="1">Uncharacterized protein</fullName>
    </submittedName>
</protein>
<proteinExistence type="predicted"/>
<organism evidence="1 2">
    <name type="scientific">Anaerostipes hadrus</name>
    <dbReference type="NCBI Taxonomy" id="649756"/>
    <lineage>
        <taxon>Bacteria</taxon>
        <taxon>Bacillati</taxon>
        <taxon>Bacillota</taxon>
        <taxon>Clostridia</taxon>
        <taxon>Lachnospirales</taxon>
        <taxon>Lachnospiraceae</taxon>
        <taxon>Anaerostipes</taxon>
    </lineage>
</organism>
<evidence type="ECO:0000313" key="2">
    <source>
        <dbReference type="Proteomes" id="UP000188159"/>
    </source>
</evidence>
<dbReference type="EMBL" id="CP012098">
    <property type="protein sequence ID" value="AQP39879.1"/>
    <property type="molecule type" value="Genomic_DNA"/>
</dbReference>
<dbReference type="Proteomes" id="UP000188159">
    <property type="component" value="Chromosome"/>
</dbReference>
<reference evidence="1 2" key="1">
    <citation type="journal article" date="2016" name="Sci. Rep.">
        <title>Accelerated dysbiosis of gut microbiota during aggravation of DSS-induced colitis by a butyrate-producing bacterium.</title>
        <authorList>
            <person name="Zhang Q."/>
            <person name="Wu Y."/>
            <person name="Wang J."/>
            <person name="Wu G."/>
            <person name="Long W."/>
            <person name="Xue Z."/>
            <person name="Wang L."/>
            <person name="Zhang X."/>
            <person name="Pang X."/>
            <person name="Zhao Y."/>
            <person name="Zhao L."/>
            <person name="Zhang C."/>
        </authorList>
    </citation>
    <scope>NUCLEOTIDE SEQUENCE [LARGE SCALE GENOMIC DNA]</scope>
    <source>
        <strain evidence="1 2">BPB5</strain>
    </source>
</reference>
<name>A0A1Q2C8I9_ANAHA</name>
<evidence type="ECO:0000313" key="1">
    <source>
        <dbReference type="EMBL" id="AQP39879.1"/>
    </source>
</evidence>
<sequence>MQNIRPVSEKKWDISNHAFYQAYHFAMRYKEFKDILRYKTNTVGSPKFGDTTGSGVTKSATEELAIKRAWAKKNYKMIEESAKQADQQLYKYILKAVTEEGITYKYLKTVMNIPAGRNYFYEKRRKFYYILSKKLDN</sequence>
<accession>A0A1Q2C8I9</accession>
<dbReference type="RefSeq" id="WP_077326743.1">
    <property type="nucleotide sequence ID" value="NZ_CP012098.1"/>
</dbReference>